<name>A0AAJ5WT26_9BACT</name>
<evidence type="ECO:0000313" key="3">
    <source>
        <dbReference type="Proteomes" id="UP001220610"/>
    </source>
</evidence>
<gene>
    <name evidence="2" type="ORF">P0Y53_01495</name>
</gene>
<feature type="region of interest" description="Disordered" evidence="1">
    <location>
        <begin position="343"/>
        <end position="367"/>
    </location>
</feature>
<organism evidence="2 3">
    <name type="scientific">Candidatus Pseudobacter hemicellulosilyticus</name>
    <dbReference type="NCBI Taxonomy" id="3121375"/>
    <lineage>
        <taxon>Bacteria</taxon>
        <taxon>Pseudomonadati</taxon>
        <taxon>Bacteroidota</taxon>
        <taxon>Chitinophagia</taxon>
        <taxon>Chitinophagales</taxon>
        <taxon>Chitinophagaceae</taxon>
        <taxon>Pseudobacter</taxon>
    </lineage>
</organism>
<reference evidence="2" key="1">
    <citation type="submission" date="2023-03" db="EMBL/GenBank/DDBJ databases">
        <title>Andean soil-derived lignocellulolytic bacterial consortium as a source of novel taxa and putative plastic-active enzymes.</title>
        <authorList>
            <person name="Diaz-Garcia L."/>
            <person name="Chuvochina M."/>
            <person name="Feuerriegel G."/>
            <person name="Bunk B."/>
            <person name="Sproer C."/>
            <person name="Streit W.R."/>
            <person name="Rodriguez L.M."/>
            <person name="Overmann J."/>
            <person name="Jimenez D.J."/>
        </authorList>
    </citation>
    <scope>NUCLEOTIDE SEQUENCE</scope>
    <source>
        <strain evidence="2">MAG 7</strain>
    </source>
</reference>
<dbReference type="Proteomes" id="UP001220610">
    <property type="component" value="Chromosome"/>
</dbReference>
<proteinExistence type="predicted"/>
<dbReference type="AlphaFoldDB" id="A0AAJ5WT26"/>
<accession>A0AAJ5WT26</accession>
<dbReference type="EMBL" id="CP119311">
    <property type="protein sequence ID" value="WEK36162.1"/>
    <property type="molecule type" value="Genomic_DNA"/>
</dbReference>
<evidence type="ECO:0000313" key="2">
    <source>
        <dbReference type="EMBL" id="WEK36162.1"/>
    </source>
</evidence>
<protein>
    <submittedName>
        <fullName evidence="2">Uncharacterized protein</fullName>
    </submittedName>
</protein>
<evidence type="ECO:0000256" key="1">
    <source>
        <dbReference type="SAM" id="MobiDB-lite"/>
    </source>
</evidence>
<feature type="compositionally biased region" description="Polar residues" evidence="1">
    <location>
        <begin position="343"/>
        <end position="358"/>
    </location>
</feature>
<sequence length="367" mass="42075">MQKQEKMSNRFQASWNQLQEIKQRFAALFSPEATQSKEFRKEMLTMYRRAASKKMTKKTKDERLLKSMLLTEASKLERSLFPNVFVRTFHRLFVGADSMITVHFPRLQTPLTTRHIHSLSQEINNIKLKNVWEPMLEKLRKGDREISIEVAVSLKPDEIVKYTLNISPDEKNRPTFKNCEISLLEENGGPAKILSLLPGGQLDINNAYDLLKGRPIKVDAEKWLIPDLLDRNELGHIKLSTINIADFNVDRELDRILPAGMVDREQTIKDFSCQLQAGKSVDLALEIVGTYHHIQLEAKPIKRLVIVLNANTGERTSIEKLRRQSTGPNIEEFNKADLGHQIQSASKAVQSENDQSINKRNKPRMGL</sequence>